<evidence type="ECO:0000259" key="1">
    <source>
        <dbReference type="Pfam" id="PF01402"/>
    </source>
</evidence>
<dbReference type="SUPFAM" id="SSF47598">
    <property type="entry name" value="Ribbon-helix-helix"/>
    <property type="match status" value="1"/>
</dbReference>
<proteinExistence type="predicted"/>
<dbReference type="InterPro" id="IPR010985">
    <property type="entry name" value="Ribbon_hlx_hlx"/>
</dbReference>
<reference evidence="2" key="1">
    <citation type="submission" date="2020-08" db="EMBL/GenBank/DDBJ databases">
        <title>Genome public.</title>
        <authorList>
            <person name="Liu C."/>
            <person name="Sun Q."/>
        </authorList>
    </citation>
    <scope>NUCLEOTIDE SEQUENCE</scope>
    <source>
        <strain evidence="2">BX5</strain>
    </source>
</reference>
<protein>
    <submittedName>
        <fullName evidence="2">Ribbon-helix-helix protein, CopG family</fullName>
    </submittedName>
</protein>
<dbReference type="Pfam" id="PF01402">
    <property type="entry name" value="RHH_1"/>
    <property type="match status" value="1"/>
</dbReference>
<sequence length="63" mass="7263">MENKFVVRPRKPAFGKTSVVSARLPDTMIERLDDVAKQTGRTRNELIQMCIDFALENIEILEQ</sequence>
<evidence type="ECO:0000313" key="2">
    <source>
        <dbReference type="EMBL" id="MBC5717491.1"/>
    </source>
</evidence>
<evidence type="ECO:0000313" key="3">
    <source>
        <dbReference type="Proteomes" id="UP000602260"/>
    </source>
</evidence>
<accession>A0A8J6J5G4</accession>
<dbReference type="Gene3D" id="1.10.1220.10">
    <property type="entry name" value="Met repressor-like"/>
    <property type="match status" value="1"/>
</dbReference>
<dbReference type="AlphaFoldDB" id="A0A8J6J5G4"/>
<dbReference type="EMBL" id="JACOPN010000006">
    <property type="protein sequence ID" value="MBC5717491.1"/>
    <property type="molecule type" value="Genomic_DNA"/>
</dbReference>
<dbReference type="InterPro" id="IPR002145">
    <property type="entry name" value="CopG"/>
</dbReference>
<dbReference type="RefSeq" id="WP_186878730.1">
    <property type="nucleotide sequence ID" value="NZ_JACOPN010000006.1"/>
</dbReference>
<dbReference type="GO" id="GO:0006355">
    <property type="term" value="P:regulation of DNA-templated transcription"/>
    <property type="evidence" value="ECO:0007669"/>
    <property type="project" value="InterPro"/>
</dbReference>
<organism evidence="2 3">
    <name type="scientific">Flintibacter faecis</name>
    <dbReference type="NCBI Taxonomy" id="2763047"/>
    <lineage>
        <taxon>Bacteria</taxon>
        <taxon>Bacillati</taxon>
        <taxon>Bacillota</taxon>
        <taxon>Clostridia</taxon>
        <taxon>Eubacteriales</taxon>
        <taxon>Flintibacter</taxon>
    </lineage>
</organism>
<comment type="caution">
    <text evidence="2">The sequence shown here is derived from an EMBL/GenBank/DDBJ whole genome shotgun (WGS) entry which is preliminary data.</text>
</comment>
<dbReference type="InterPro" id="IPR013321">
    <property type="entry name" value="Arc_rbn_hlx_hlx"/>
</dbReference>
<keyword evidence="3" id="KW-1185">Reference proteome</keyword>
<gene>
    <name evidence="2" type="ORF">H8S55_09190</name>
</gene>
<feature type="domain" description="Ribbon-helix-helix protein CopG" evidence="1">
    <location>
        <begin position="19"/>
        <end position="47"/>
    </location>
</feature>
<dbReference type="Proteomes" id="UP000602260">
    <property type="component" value="Unassembled WGS sequence"/>
</dbReference>
<name>A0A8J6J5G4_9FIRM</name>